<keyword evidence="2" id="KW-1185">Reference proteome</keyword>
<dbReference type="GO" id="GO:0043161">
    <property type="term" value="P:proteasome-mediated ubiquitin-dependent protein catabolic process"/>
    <property type="evidence" value="ECO:0007669"/>
    <property type="project" value="TreeGrafter"/>
</dbReference>
<dbReference type="InterPro" id="IPR015943">
    <property type="entry name" value="WD40/YVTN_repeat-like_dom_sf"/>
</dbReference>
<dbReference type="InterPro" id="IPR042238">
    <property type="entry name" value="Rad28/ERCC8/Ckn1/ATCSA-1"/>
</dbReference>
<sequence>MAQTFPANASLHDILACECRANTRCCENVEGSSFSPRCFLRSQLGTRTRADDIFSNFKRKVIEKRVKHLRISWRHRVPFMPSNASGIFCMDIDPAEQRYLLCGSCNGVMSIVDLEMPLSKDSARPLEHTIVSSSHRHGHKFLVTGCQWFPQDTSTFLSSSMDKTMKVHELWDTNKMRVVDEYAFREEVLQFHWSGVPSRRSLIAVANMTSNIELIDPRAGDAIQNLRWKTEYVSSVRWSPEQENFLLTGGKHGNVVLWDVRSAKSHLKTLCAPLENAHPACVGGIRFSDDGLHVVSMSIDRVLRIWRAHTMELVNTIKLPKEGIDTTLKNPSIHFDILSEDGVLRACIPLGDEILMLNLEETRNAYRSLLVGHFHFVNACVYRKDRHQVISSSNDRMILVWSPAMDEVLPDGLSDVVHKLQLDDWSDDD</sequence>
<feature type="repeat" description="WD" evidence="1">
    <location>
        <begin position="226"/>
        <end position="268"/>
    </location>
</feature>
<dbReference type="InterPro" id="IPR036322">
    <property type="entry name" value="WD40_repeat_dom_sf"/>
</dbReference>
<dbReference type="WBParaSite" id="ALUE_0001937201-mRNA-1">
    <property type="protein sequence ID" value="ALUE_0001937201-mRNA-1"/>
    <property type="gene ID" value="ALUE_0001937201"/>
</dbReference>
<dbReference type="InterPro" id="IPR001680">
    <property type="entry name" value="WD40_rpt"/>
</dbReference>
<dbReference type="GO" id="GO:0000109">
    <property type="term" value="C:nucleotide-excision repair complex"/>
    <property type="evidence" value="ECO:0007669"/>
    <property type="project" value="TreeGrafter"/>
</dbReference>
<feature type="repeat" description="WD" evidence="1">
    <location>
        <begin position="275"/>
        <end position="316"/>
    </location>
</feature>
<feature type="repeat" description="WD" evidence="1">
    <location>
        <begin position="370"/>
        <end position="402"/>
    </location>
</feature>
<dbReference type="SMART" id="SM00320">
    <property type="entry name" value="WD40"/>
    <property type="match status" value="5"/>
</dbReference>
<proteinExistence type="predicted"/>
<dbReference type="PANTHER" id="PTHR46202">
    <property type="entry name" value="DNA EXCISION REPAIR PROTEIN ERCC-8"/>
    <property type="match status" value="1"/>
</dbReference>
<accession>A0A0M3IKU5</accession>
<dbReference type="Pfam" id="PF00400">
    <property type="entry name" value="WD40"/>
    <property type="match status" value="4"/>
</dbReference>
<dbReference type="GO" id="GO:0006283">
    <property type="term" value="P:transcription-coupled nucleotide-excision repair"/>
    <property type="evidence" value="ECO:0007669"/>
    <property type="project" value="InterPro"/>
</dbReference>
<evidence type="ECO:0000256" key="1">
    <source>
        <dbReference type="PROSITE-ProRule" id="PRU00221"/>
    </source>
</evidence>
<dbReference type="GO" id="GO:0031464">
    <property type="term" value="C:Cul4A-RING E3 ubiquitin ligase complex"/>
    <property type="evidence" value="ECO:0007669"/>
    <property type="project" value="TreeGrafter"/>
</dbReference>
<dbReference type="Gene3D" id="2.130.10.10">
    <property type="entry name" value="YVTN repeat-like/Quinoprotein amine dehydrogenase"/>
    <property type="match status" value="1"/>
</dbReference>
<name>A0A0M3IKU5_ASCLU</name>
<evidence type="ECO:0000313" key="2">
    <source>
        <dbReference type="Proteomes" id="UP000036681"/>
    </source>
</evidence>
<evidence type="ECO:0000313" key="3">
    <source>
        <dbReference type="WBParaSite" id="ALUE_0001937201-mRNA-1"/>
    </source>
</evidence>
<dbReference type="PANTHER" id="PTHR46202:SF1">
    <property type="entry name" value="DNA EXCISION REPAIR PROTEIN ERCC-8"/>
    <property type="match status" value="1"/>
</dbReference>
<dbReference type="Proteomes" id="UP000036681">
    <property type="component" value="Unplaced"/>
</dbReference>
<organism evidence="2 3">
    <name type="scientific">Ascaris lumbricoides</name>
    <name type="common">Giant roundworm</name>
    <dbReference type="NCBI Taxonomy" id="6252"/>
    <lineage>
        <taxon>Eukaryota</taxon>
        <taxon>Metazoa</taxon>
        <taxon>Ecdysozoa</taxon>
        <taxon>Nematoda</taxon>
        <taxon>Chromadorea</taxon>
        <taxon>Rhabditida</taxon>
        <taxon>Spirurina</taxon>
        <taxon>Ascaridomorpha</taxon>
        <taxon>Ascaridoidea</taxon>
        <taxon>Ascarididae</taxon>
        <taxon>Ascaris</taxon>
    </lineage>
</organism>
<dbReference type="PROSITE" id="PS50294">
    <property type="entry name" value="WD_REPEATS_REGION"/>
    <property type="match status" value="1"/>
</dbReference>
<reference evidence="3" key="1">
    <citation type="submission" date="2017-02" db="UniProtKB">
        <authorList>
            <consortium name="WormBaseParasite"/>
        </authorList>
    </citation>
    <scope>IDENTIFICATION</scope>
</reference>
<dbReference type="SUPFAM" id="SSF50978">
    <property type="entry name" value="WD40 repeat-like"/>
    <property type="match status" value="1"/>
</dbReference>
<protein>
    <submittedName>
        <fullName evidence="3">WD_REPEATS_REGION domain-containing protein</fullName>
    </submittedName>
</protein>
<dbReference type="GO" id="GO:0000209">
    <property type="term" value="P:protein polyubiquitination"/>
    <property type="evidence" value="ECO:0007669"/>
    <property type="project" value="TreeGrafter"/>
</dbReference>
<keyword evidence="1" id="KW-0853">WD repeat</keyword>
<dbReference type="PROSITE" id="PS50082">
    <property type="entry name" value="WD_REPEATS_2"/>
    <property type="match status" value="3"/>
</dbReference>
<dbReference type="AlphaFoldDB" id="A0A0M3IKU5"/>